<proteinExistence type="predicted"/>
<gene>
    <name evidence="2" type="ORF">ENS64_09060</name>
</gene>
<dbReference type="PANTHER" id="PTHR32022">
    <property type="entry name" value="D-GLUTAMATE CYCLASE, MITOCHONDRIAL"/>
    <property type="match status" value="1"/>
</dbReference>
<sequence>MPRFAASPEATLPLSSGSTLPWAELERLIRRDPGRRGLIEAEASREPLCPGHLAAAADHLARFGRSVWIVTGFFIPAGQPPAAETDGPPGAALLAKVLSDCGLRVALLTDRPCASAVAVAAEQYALPRDCVGVCPLRPPDANEWLDRRVRMAAAEGLTHLIAVERVGPSHSLSTFAGSRSLHDPAVQAFCREVPAEHWDHCHNMRGEIIDDHTGPLHGLFLRIAAELPHVRTIGIGDGGNEIGMGSIPWDELRSRLAGPAAPLIPCRIPADWTILAGVSNWGAQALAAGVCRLRGTADCCTPYDTDAEQRRMLAVVQRGPAVDGVTRLQQPTVDGLPFLTYIQPWEAMRRWLANPGAG</sequence>
<feature type="domain" description="D-glutamate cyclase-like C-terminal" evidence="1">
    <location>
        <begin position="25"/>
        <end position="170"/>
    </location>
</feature>
<evidence type="ECO:0000259" key="1">
    <source>
        <dbReference type="Pfam" id="PF14336"/>
    </source>
</evidence>
<evidence type="ECO:0000313" key="2">
    <source>
        <dbReference type="EMBL" id="HGT39393.1"/>
    </source>
</evidence>
<dbReference type="InterPro" id="IPR025504">
    <property type="entry name" value="GLUCM_C"/>
</dbReference>
<protein>
    <submittedName>
        <fullName evidence="2">DUF4392 domain-containing protein</fullName>
    </submittedName>
</protein>
<dbReference type="AlphaFoldDB" id="A0A7C4LKV7"/>
<accession>A0A7C4LKV7</accession>
<dbReference type="Gene3D" id="3.90.1640.20">
    <property type="entry name" value="TON_0340"/>
    <property type="match status" value="2"/>
</dbReference>
<feature type="domain" description="D-glutamate cyclase-like C-terminal" evidence="1">
    <location>
        <begin position="199"/>
        <end position="338"/>
    </location>
</feature>
<dbReference type="EMBL" id="DSVQ01000012">
    <property type="protein sequence ID" value="HGT39393.1"/>
    <property type="molecule type" value="Genomic_DNA"/>
</dbReference>
<organism evidence="2">
    <name type="scientific">Schlesneria paludicola</name>
    <dbReference type="NCBI Taxonomy" id="360056"/>
    <lineage>
        <taxon>Bacteria</taxon>
        <taxon>Pseudomonadati</taxon>
        <taxon>Planctomycetota</taxon>
        <taxon>Planctomycetia</taxon>
        <taxon>Planctomycetales</taxon>
        <taxon>Planctomycetaceae</taxon>
        <taxon>Schlesneria</taxon>
    </lineage>
</organism>
<name>A0A7C4LKV7_9PLAN</name>
<reference evidence="2" key="1">
    <citation type="journal article" date="2020" name="mSystems">
        <title>Genome- and Community-Level Interaction Insights into Carbon Utilization and Element Cycling Functions of Hydrothermarchaeota in Hydrothermal Sediment.</title>
        <authorList>
            <person name="Zhou Z."/>
            <person name="Liu Y."/>
            <person name="Xu W."/>
            <person name="Pan J."/>
            <person name="Luo Z.H."/>
            <person name="Li M."/>
        </authorList>
    </citation>
    <scope>NUCLEOTIDE SEQUENCE [LARGE SCALE GENOMIC DNA]</scope>
    <source>
        <strain evidence="2">SpSt-508</strain>
    </source>
</reference>
<comment type="caution">
    <text evidence="2">The sequence shown here is derived from an EMBL/GenBank/DDBJ whole genome shotgun (WGS) entry which is preliminary data.</text>
</comment>
<dbReference type="Pfam" id="PF14336">
    <property type="entry name" value="GLUCM-like_C"/>
    <property type="match status" value="2"/>
</dbReference>
<dbReference type="PANTHER" id="PTHR32022:SF10">
    <property type="entry name" value="D-GLUTAMATE CYCLASE, MITOCHONDRIAL"/>
    <property type="match status" value="1"/>
</dbReference>